<organism evidence="1 2">
    <name type="scientific">Tenacibaculum discolor</name>
    <dbReference type="NCBI Taxonomy" id="361581"/>
    <lineage>
        <taxon>Bacteria</taxon>
        <taxon>Pseudomonadati</taxon>
        <taxon>Bacteroidota</taxon>
        <taxon>Flavobacteriia</taxon>
        <taxon>Flavobacteriales</taxon>
        <taxon>Flavobacteriaceae</taxon>
        <taxon>Tenacibaculum</taxon>
    </lineage>
</organism>
<reference evidence="1 2" key="1">
    <citation type="journal article" date="2016" name="Nat. Commun.">
        <title>Microbial interactions lead to rapid micro-scale successions on model marine particles.</title>
        <authorList>
            <person name="Datta M.S."/>
            <person name="Sliwerska E."/>
            <person name="Gore J."/>
            <person name="Polz M.F."/>
            <person name="Cordero O.X."/>
        </authorList>
    </citation>
    <scope>NUCLEOTIDE SEQUENCE [LARGE SCALE GENOMIC DNA]</scope>
    <source>
        <strain evidence="1 2">4G03</strain>
    </source>
</reference>
<evidence type="ECO:0000313" key="2">
    <source>
        <dbReference type="Proteomes" id="UP000222163"/>
    </source>
</evidence>
<evidence type="ECO:0000313" key="1">
    <source>
        <dbReference type="EMBL" id="PHN96058.1"/>
    </source>
</evidence>
<gene>
    <name evidence="1" type="ORF">CSC81_16850</name>
</gene>
<dbReference type="AlphaFoldDB" id="A0A2G1BPX4"/>
<dbReference type="Proteomes" id="UP000222163">
    <property type="component" value="Unassembled WGS sequence"/>
</dbReference>
<sequence length="120" mass="12166">AQCGFAQAVEVVVACAALVIDQPGFAGLPVHLSHLAAHQSHQVKLARFGVAREEKAQAQALGRLISKGTQLDAHLPLQVDAGQGACGRLQGFSGGGWCIGWCAGATGSHLGHDGVALGHA</sequence>
<name>A0A2G1BPX4_9FLAO</name>
<protein>
    <submittedName>
        <fullName evidence="1">Uncharacterized protein</fullName>
    </submittedName>
</protein>
<feature type="non-terminal residue" evidence="1">
    <location>
        <position position="120"/>
    </location>
</feature>
<feature type="non-terminal residue" evidence="1">
    <location>
        <position position="1"/>
    </location>
</feature>
<proteinExistence type="predicted"/>
<comment type="caution">
    <text evidence="1">The sequence shown here is derived from an EMBL/GenBank/DDBJ whole genome shotgun (WGS) entry which is preliminary data.</text>
</comment>
<accession>A0A2G1BPX4</accession>
<dbReference type="EMBL" id="PDUU01000437">
    <property type="protein sequence ID" value="PHN96058.1"/>
    <property type="molecule type" value="Genomic_DNA"/>
</dbReference>